<evidence type="ECO:0000256" key="9">
    <source>
        <dbReference type="SAM" id="Phobius"/>
    </source>
</evidence>
<dbReference type="Proteomes" id="UP000190831">
    <property type="component" value="Chromosome D"/>
</dbReference>
<dbReference type="InterPro" id="IPR011707">
    <property type="entry name" value="Cu-oxidase-like_N"/>
</dbReference>
<dbReference type="OrthoDB" id="2121828at2759"/>
<comment type="similarity">
    <text evidence="1">Belongs to the multicopper oxidase family.</text>
</comment>
<name>A0A1G4MAH4_LACFM</name>
<keyword evidence="9" id="KW-0812">Transmembrane</keyword>
<feature type="domain" description="Plastocyanin-like" evidence="11">
    <location>
        <begin position="519"/>
        <end position="622"/>
    </location>
</feature>
<feature type="compositionally biased region" description="Polar residues" evidence="8">
    <location>
        <begin position="10"/>
        <end position="19"/>
    </location>
</feature>
<evidence type="ECO:0000313" key="14">
    <source>
        <dbReference type="Proteomes" id="UP000190831"/>
    </source>
</evidence>
<keyword evidence="14" id="KW-1185">Reference proteome</keyword>
<dbReference type="Pfam" id="PF07731">
    <property type="entry name" value="Cu-oxidase_2"/>
    <property type="match status" value="1"/>
</dbReference>
<dbReference type="SUPFAM" id="SSF49503">
    <property type="entry name" value="Cupredoxins"/>
    <property type="match status" value="3"/>
</dbReference>
<feature type="transmembrane region" description="Helical" evidence="9">
    <location>
        <begin position="37"/>
        <end position="58"/>
    </location>
</feature>
<keyword evidence="9" id="KW-1133">Transmembrane helix</keyword>
<dbReference type="PANTHER" id="PTHR11709:SF414">
    <property type="entry name" value="ADR239WP"/>
    <property type="match status" value="1"/>
</dbReference>
<dbReference type="CDD" id="cd13910">
    <property type="entry name" value="CuRO_3_MCO_like_4"/>
    <property type="match status" value="1"/>
</dbReference>
<organism evidence="13 14">
    <name type="scientific">Lachancea fermentati</name>
    <name type="common">Zygosaccharomyces fermentati</name>
    <dbReference type="NCBI Taxonomy" id="4955"/>
    <lineage>
        <taxon>Eukaryota</taxon>
        <taxon>Fungi</taxon>
        <taxon>Dikarya</taxon>
        <taxon>Ascomycota</taxon>
        <taxon>Saccharomycotina</taxon>
        <taxon>Saccharomycetes</taxon>
        <taxon>Saccharomycetales</taxon>
        <taxon>Saccharomycetaceae</taxon>
        <taxon>Lachancea</taxon>
    </lineage>
</organism>
<keyword evidence="7" id="KW-0406">Ion transport</keyword>
<dbReference type="Pfam" id="PF00394">
    <property type="entry name" value="Cu-oxidase"/>
    <property type="match status" value="1"/>
</dbReference>
<keyword evidence="2" id="KW-0410">Iron transport</keyword>
<keyword evidence="3" id="KW-0479">Metal-binding</keyword>
<evidence type="ECO:0000256" key="1">
    <source>
        <dbReference type="ARBA" id="ARBA00010609"/>
    </source>
</evidence>
<dbReference type="FunFam" id="2.60.40.420:FF:000045">
    <property type="entry name" value="Laccase 2"/>
    <property type="match status" value="1"/>
</dbReference>
<keyword evidence="9" id="KW-0472">Membrane</keyword>
<evidence type="ECO:0000256" key="3">
    <source>
        <dbReference type="ARBA" id="ARBA00022723"/>
    </source>
</evidence>
<evidence type="ECO:0000259" key="10">
    <source>
        <dbReference type="Pfam" id="PF00394"/>
    </source>
</evidence>
<dbReference type="InterPro" id="IPR011706">
    <property type="entry name" value="Cu-oxidase_C"/>
</dbReference>
<keyword evidence="5" id="KW-0408">Iron</keyword>
<dbReference type="PANTHER" id="PTHR11709">
    <property type="entry name" value="MULTI-COPPER OXIDASE"/>
    <property type="match status" value="1"/>
</dbReference>
<gene>
    <name evidence="13" type="ORF">LAFE_0D00474G</name>
</gene>
<dbReference type="InterPro" id="IPR002355">
    <property type="entry name" value="Cu_oxidase_Cu_BS"/>
</dbReference>
<evidence type="ECO:0000256" key="4">
    <source>
        <dbReference type="ARBA" id="ARBA00023002"/>
    </source>
</evidence>
<evidence type="ECO:0000256" key="6">
    <source>
        <dbReference type="ARBA" id="ARBA00023008"/>
    </source>
</evidence>
<dbReference type="CDD" id="cd13857">
    <property type="entry name" value="CuRO_1_Diphenol_Ox"/>
    <property type="match status" value="1"/>
</dbReference>
<evidence type="ECO:0000259" key="11">
    <source>
        <dbReference type="Pfam" id="PF07731"/>
    </source>
</evidence>
<dbReference type="CDD" id="cd13886">
    <property type="entry name" value="CuRO_2_MCO_like_1"/>
    <property type="match status" value="1"/>
</dbReference>
<keyword evidence="6" id="KW-0186">Copper</keyword>
<evidence type="ECO:0000313" key="13">
    <source>
        <dbReference type="EMBL" id="SCW00894.1"/>
    </source>
</evidence>
<evidence type="ECO:0000256" key="7">
    <source>
        <dbReference type="ARBA" id="ARBA00023065"/>
    </source>
</evidence>
<dbReference type="InterPro" id="IPR045087">
    <property type="entry name" value="Cu-oxidase_fam"/>
</dbReference>
<feature type="domain" description="Plastocyanin-like" evidence="10">
    <location>
        <begin position="235"/>
        <end position="405"/>
    </location>
</feature>
<dbReference type="InterPro" id="IPR001117">
    <property type="entry name" value="Cu-oxidase_2nd"/>
</dbReference>
<accession>A0A1G4MAH4</accession>
<dbReference type="PROSITE" id="PS00080">
    <property type="entry name" value="MULTICOPPER_OXIDASE2"/>
    <property type="match status" value="1"/>
</dbReference>
<proteinExistence type="inferred from homology"/>
<dbReference type="GO" id="GO:0006826">
    <property type="term" value="P:iron ion transport"/>
    <property type="evidence" value="ECO:0007669"/>
    <property type="project" value="UniProtKB-KW"/>
</dbReference>
<dbReference type="OMA" id="GFWLYHC"/>
<feature type="domain" description="Plastocyanin-like" evidence="12">
    <location>
        <begin position="110"/>
        <end position="225"/>
    </location>
</feature>
<evidence type="ECO:0000256" key="5">
    <source>
        <dbReference type="ARBA" id="ARBA00023004"/>
    </source>
</evidence>
<dbReference type="InterPro" id="IPR033138">
    <property type="entry name" value="Cu_oxidase_CS"/>
</dbReference>
<dbReference type="AlphaFoldDB" id="A0A1G4MAH4"/>
<dbReference type="STRING" id="4955.A0A1G4MAH4"/>
<feature type="region of interest" description="Disordered" evidence="8">
    <location>
        <begin position="1"/>
        <end position="22"/>
    </location>
</feature>
<dbReference type="GO" id="GO:0016491">
    <property type="term" value="F:oxidoreductase activity"/>
    <property type="evidence" value="ECO:0007669"/>
    <property type="project" value="UniProtKB-KW"/>
</dbReference>
<dbReference type="Gene3D" id="2.60.40.420">
    <property type="entry name" value="Cupredoxins - blue copper proteins"/>
    <property type="match status" value="3"/>
</dbReference>
<sequence>MENKKETDARNNSVESASDSGPHLEHGIIKVRKHPKWFMMLQFFLCILVPTLFLAIYITEHNRSLHAAKSEITSWRLDTSTNYTMDLNYWKKQTTSEDRHYYFNISTVVEAAPDGIVRNLTVINGQYPGPLVEANAGDTLYIHVQNQMQDDPTTIHCHGLLFNQGQSFNDGAAYINQCPIPPNGGKYTYEIKLDENQWGTYWYHSHYGAQYADGVFGPLVIHSAKERALIDDYDEDIVIMVNDYYHDMANDYLPEYLGPDNENTEPTPDDGLIEGTNKFDYDSATYVVPNGDSRNVTYVNSTLPVINLDKEKKYRFRLINAGFFAPINFGIDKHVLEIIEADGTNTEKATMDSIDMSVGQRYSFFLQKPDEELSHYWMRARFDTFCFAEDNSNLNPEIDAIVTYEKNSNVDPATESWPYNGGDVQCRDLNQTLLKSLDQKVPLVSNGSTKPDVIIELDVSFLIGAYQLDRGYLNDMTYTALKNSSTMYELAFNAENNPIRVLGDSSLQTKNDGQYLLNFDKRGQIVDLVLNNYDDGAHPFHMHGHKFWVLTVGDKGYFKEEYYDPNVGKMNFDNAIARDVVGISGFGYAVLRFVVDNPGVWPFHCHIGWHIESGLMMQINELQSEYSNWSTYPQSWADLCRAIE</sequence>
<evidence type="ECO:0000256" key="2">
    <source>
        <dbReference type="ARBA" id="ARBA00022496"/>
    </source>
</evidence>
<dbReference type="GO" id="GO:0005507">
    <property type="term" value="F:copper ion binding"/>
    <property type="evidence" value="ECO:0007669"/>
    <property type="project" value="InterPro"/>
</dbReference>
<keyword evidence="4" id="KW-0560">Oxidoreductase</keyword>
<reference evidence="13 14" key="1">
    <citation type="submission" date="2016-03" db="EMBL/GenBank/DDBJ databases">
        <authorList>
            <person name="Devillers H."/>
        </authorList>
    </citation>
    <scope>NUCLEOTIDE SEQUENCE [LARGE SCALE GENOMIC DNA]</scope>
    <source>
        <strain evidence="13">CBS 6772</strain>
    </source>
</reference>
<dbReference type="Pfam" id="PF07732">
    <property type="entry name" value="Cu-oxidase_3"/>
    <property type="match status" value="1"/>
</dbReference>
<evidence type="ECO:0000256" key="8">
    <source>
        <dbReference type="SAM" id="MobiDB-lite"/>
    </source>
</evidence>
<evidence type="ECO:0000259" key="12">
    <source>
        <dbReference type="Pfam" id="PF07732"/>
    </source>
</evidence>
<dbReference type="PROSITE" id="PS00079">
    <property type="entry name" value="MULTICOPPER_OXIDASE1"/>
    <property type="match status" value="1"/>
</dbReference>
<keyword evidence="7" id="KW-0813">Transport</keyword>
<dbReference type="InterPro" id="IPR008972">
    <property type="entry name" value="Cupredoxin"/>
</dbReference>
<protein>
    <submittedName>
        <fullName evidence="13">LAFE_0D00474g1_1</fullName>
    </submittedName>
</protein>
<dbReference type="EMBL" id="LT598492">
    <property type="protein sequence ID" value="SCW00894.1"/>
    <property type="molecule type" value="Genomic_DNA"/>
</dbReference>